<dbReference type="RefSeq" id="WP_367168190.1">
    <property type="nucleotide sequence ID" value="NZ_JBFKZN010000009.1"/>
</dbReference>
<evidence type="ECO:0000256" key="3">
    <source>
        <dbReference type="SAM" id="MobiDB-lite"/>
    </source>
</evidence>
<feature type="region of interest" description="Disordered" evidence="3">
    <location>
        <begin position="121"/>
        <end position="154"/>
    </location>
</feature>
<keyword evidence="7" id="KW-1185">Reference proteome</keyword>
<dbReference type="Pfam" id="PF00486">
    <property type="entry name" value="Trans_reg_C"/>
    <property type="match status" value="1"/>
</dbReference>
<keyword evidence="4" id="KW-1133">Transmembrane helix</keyword>
<keyword evidence="4" id="KW-0472">Membrane</keyword>
<feature type="compositionally biased region" description="Low complexity" evidence="3">
    <location>
        <begin position="141"/>
        <end position="151"/>
    </location>
</feature>
<gene>
    <name evidence="6" type="ORF">ABW286_16950</name>
</gene>
<evidence type="ECO:0000313" key="7">
    <source>
        <dbReference type="Proteomes" id="UP001554567"/>
    </source>
</evidence>
<dbReference type="SUPFAM" id="SSF46894">
    <property type="entry name" value="C-terminal effector domain of the bipartite response regulators"/>
    <property type="match status" value="1"/>
</dbReference>
<feature type="DNA-binding region" description="OmpR/PhoB-type" evidence="2">
    <location>
        <begin position="2"/>
        <end position="106"/>
    </location>
</feature>
<dbReference type="PROSITE" id="PS51755">
    <property type="entry name" value="OMPR_PHOB"/>
    <property type="match status" value="1"/>
</dbReference>
<evidence type="ECO:0000256" key="4">
    <source>
        <dbReference type="SAM" id="Phobius"/>
    </source>
</evidence>
<accession>A0ABV3N4V5</accession>
<dbReference type="Gene3D" id="1.10.10.10">
    <property type="entry name" value="Winged helix-like DNA-binding domain superfamily/Winged helix DNA-binding domain"/>
    <property type="match status" value="1"/>
</dbReference>
<dbReference type="InterPro" id="IPR016032">
    <property type="entry name" value="Sig_transdc_resp-reg_C-effctor"/>
</dbReference>
<keyword evidence="4" id="KW-0812">Transmembrane</keyword>
<dbReference type="Proteomes" id="UP001554567">
    <property type="component" value="Unassembled WGS sequence"/>
</dbReference>
<organism evidence="6 7">
    <name type="scientific">Erwinia papayae</name>
    <dbReference type="NCBI Taxonomy" id="206499"/>
    <lineage>
        <taxon>Bacteria</taxon>
        <taxon>Pseudomonadati</taxon>
        <taxon>Pseudomonadota</taxon>
        <taxon>Gammaproteobacteria</taxon>
        <taxon>Enterobacterales</taxon>
        <taxon>Erwiniaceae</taxon>
        <taxon>Erwinia</taxon>
    </lineage>
</organism>
<evidence type="ECO:0000256" key="2">
    <source>
        <dbReference type="PROSITE-ProRule" id="PRU01091"/>
    </source>
</evidence>
<evidence type="ECO:0000259" key="5">
    <source>
        <dbReference type="PROSITE" id="PS51755"/>
    </source>
</evidence>
<evidence type="ECO:0000313" key="6">
    <source>
        <dbReference type="EMBL" id="MEW5290844.1"/>
    </source>
</evidence>
<proteinExistence type="predicted"/>
<dbReference type="InterPro" id="IPR001867">
    <property type="entry name" value="OmpR/PhoB-type_DNA-bd"/>
</dbReference>
<dbReference type="EMBL" id="JBFKZN010000009">
    <property type="protein sequence ID" value="MEW5290844.1"/>
    <property type="molecule type" value="Genomic_DNA"/>
</dbReference>
<protein>
    <submittedName>
        <fullName evidence="6">Winged helix-turn-helix domain-containing protein</fullName>
    </submittedName>
</protein>
<feature type="transmembrane region" description="Helical" evidence="4">
    <location>
        <begin position="200"/>
        <end position="218"/>
    </location>
</feature>
<sequence>MNNYYIINDFLQFCPLSNRLTKINEKNVYVTINSPASRCLLMLIKQQGNIITQQEFMDEVWKKKGMVVGKNTYYQNISILRKTFKSIGMDEDIVITIPRIGLTLAQGVDIRSVPAEERKSLLTVSKKNKQTEKRTPDLHSPPENLPESPSELPEKLLPEHNSNHIEIKSDETAERVTAQPIKIAGKRSKIAWLVRPCIKYKILIFFILIIILTISLILQARSEYEDKSGTLPDKNYVCLYMNEKNKTEN</sequence>
<reference evidence="6 7" key="1">
    <citation type="submission" date="2024-07" db="EMBL/GenBank/DDBJ databases">
        <authorList>
            <person name="Dulla G.F.J."/>
            <person name="Delorm J.G."/>
        </authorList>
    </citation>
    <scope>NUCLEOTIDE SEQUENCE [LARGE SCALE GENOMIC DNA]</scope>
    <source>
        <strain evidence="6 7">JGD 233</strain>
    </source>
</reference>
<dbReference type="SMART" id="SM00862">
    <property type="entry name" value="Trans_reg_C"/>
    <property type="match status" value="1"/>
</dbReference>
<dbReference type="InterPro" id="IPR036388">
    <property type="entry name" value="WH-like_DNA-bd_sf"/>
</dbReference>
<evidence type="ECO:0000256" key="1">
    <source>
        <dbReference type="ARBA" id="ARBA00023125"/>
    </source>
</evidence>
<comment type="caution">
    <text evidence="6">The sequence shown here is derived from an EMBL/GenBank/DDBJ whole genome shotgun (WGS) entry which is preliminary data.</text>
</comment>
<keyword evidence="1 2" id="KW-0238">DNA-binding</keyword>
<feature type="domain" description="OmpR/PhoB-type" evidence="5">
    <location>
        <begin position="2"/>
        <end position="106"/>
    </location>
</feature>
<name>A0ABV3N4V5_9GAMM</name>